<gene>
    <name evidence="2" type="ORF">BINO364_LOCUS13069</name>
</gene>
<dbReference type="EMBL" id="OV170227">
    <property type="protein sequence ID" value="CAH0727770.1"/>
    <property type="molecule type" value="Genomic_DNA"/>
</dbReference>
<dbReference type="OrthoDB" id="2286242at2759"/>
<evidence type="ECO:0000256" key="1">
    <source>
        <dbReference type="SAM" id="MobiDB-lite"/>
    </source>
</evidence>
<accession>A0A8J9YIC2</accession>
<name>A0A8J9YIC2_9NEOP</name>
<dbReference type="PANTHER" id="PTHR33198:SF20">
    <property type="entry name" value="RETROTRANSPOSON GAG DOMAIN-CONTAINING PROTEIN"/>
    <property type="match status" value="1"/>
</dbReference>
<feature type="compositionally biased region" description="Polar residues" evidence="1">
    <location>
        <begin position="1"/>
        <end position="13"/>
    </location>
</feature>
<organism evidence="2 3">
    <name type="scientific">Brenthis ino</name>
    <name type="common">lesser marbled fritillary</name>
    <dbReference type="NCBI Taxonomy" id="405034"/>
    <lineage>
        <taxon>Eukaryota</taxon>
        <taxon>Metazoa</taxon>
        <taxon>Ecdysozoa</taxon>
        <taxon>Arthropoda</taxon>
        <taxon>Hexapoda</taxon>
        <taxon>Insecta</taxon>
        <taxon>Pterygota</taxon>
        <taxon>Neoptera</taxon>
        <taxon>Endopterygota</taxon>
        <taxon>Lepidoptera</taxon>
        <taxon>Glossata</taxon>
        <taxon>Ditrysia</taxon>
        <taxon>Papilionoidea</taxon>
        <taxon>Nymphalidae</taxon>
        <taxon>Heliconiinae</taxon>
        <taxon>Argynnini</taxon>
        <taxon>Brenthis</taxon>
    </lineage>
</organism>
<dbReference type="AlphaFoldDB" id="A0A8J9YIC2"/>
<protein>
    <submittedName>
        <fullName evidence="2">Uncharacterized protein</fullName>
    </submittedName>
</protein>
<evidence type="ECO:0000313" key="3">
    <source>
        <dbReference type="Proteomes" id="UP000838878"/>
    </source>
</evidence>
<dbReference type="PANTHER" id="PTHR33198">
    <property type="entry name" value="ANK_REP_REGION DOMAIN-CONTAINING PROTEIN-RELATED"/>
    <property type="match status" value="1"/>
</dbReference>
<feature type="non-terminal residue" evidence="2">
    <location>
        <position position="329"/>
    </location>
</feature>
<keyword evidence="3" id="KW-1185">Reference proteome</keyword>
<evidence type="ECO:0000313" key="2">
    <source>
        <dbReference type="EMBL" id="CAH0727770.1"/>
    </source>
</evidence>
<feature type="region of interest" description="Disordered" evidence="1">
    <location>
        <begin position="1"/>
        <end position="27"/>
    </location>
</feature>
<dbReference type="Proteomes" id="UP000838878">
    <property type="component" value="Chromosome 7"/>
</dbReference>
<sequence length="329" mass="38042">MVADEAQTSSVRQPDSERNQQLKMAPPGTFSFVPAEWPKYITRFKRYMSVSGNEELSDKSKIDFLLYSMGDKAEDIIIQFDKNLTYTELLQSFDKFFFPKKNVIYERFKFNSRVQKEGEDFDQFVTDLHKLAEGCEYNLLKEELIRDRVVIGIRDRNISDRMLLKNDLKLEEAIQMGKQAEIQKKESMIIRENKEESEINRVKVGTTTAQRNNEELQLKGNCWFCGQKDILGADISAIPDNIIKGCGLSIVKSDDVIKGPDGTKLVVLGTTNLKLRYKENVYEDQNEILINTDIASSAEDESINNNGEQVQRRSERLVRRPRYLDDYEC</sequence>
<proteinExistence type="predicted"/>
<reference evidence="2" key="1">
    <citation type="submission" date="2021-12" db="EMBL/GenBank/DDBJ databases">
        <authorList>
            <person name="Martin H S."/>
        </authorList>
    </citation>
    <scope>NUCLEOTIDE SEQUENCE</scope>
</reference>